<dbReference type="InterPro" id="IPR053187">
    <property type="entry name" value="Notoamide_regulator"/>
</dbReference>
<dbReference type="Pfam" id="PF00172">
    <property type="entry name" value="Zn_clus"/>
    <property type="match status" value="1"/>
</dbReference>
<feature type="region of interest" description="Disordered" evidence="6">
    <location>
        <begin position="1"/>
        <end position="40"/>
    </location>
</feature>
<keyword evidence="1" id="KW-0479">Metal-binding</keyword>
<dbReference type="PROSITE" id="PS50048">
    <property type="entry name" value="ZN2_CY6_FUNGAL_2"/>
    <property type="match status" value="1"/>
</dbReference>
<dbReference type="SMART" id="SM00066">
    <property type="entry name" value="GAL4"/>
    <property type="match status" value="1"/>
</dbReference>
<comment type="caution">
    <text evidence="7">The sequence shown here is derived from an EMBL/GenBank/DDBJ whole genome shotgun (WGS) entry which is preliminary data.</text>
</comment>
<protein>
    <submittedName>
        <fullName evidence="7">Putative C6 transcription factor</fullName>
    </submittedName>
</protein>
<organism evidence="7 8">
    <name type="scientific">Aspergillus terreus</name>
    <dbReference type="NCBI Taxonomy" id="33178"/>
    <lineage>
        <taxon>Eukaryota</taxon>
        <taxon>Fungi</taxon>
        <taxon>Dikarya</taxon>
        <taxon>Ascomycota</taxon>
        <taxon>Pezizomycotina</taxon>
        <taxon>Eurotiomycetes</taxon>
        <taxon>Eurotiomycetidae</taxon>
        <taxon>Eurotiales</taxon>
        <taxon>Aspergillaceae</taxon>
        <taxon>Aspergillus</taxon>
        <taxon>Aspergillus subgen. Circumdati</taxon>
    </lineage>
</organism>
<evidence type="ECO:0000256" key="2">
    <source>
        <dbReference type="ARBA" id="ARBA00023015"/>
    </source>
</evidence>
<dbReference type="PROSITE" id="PS00463">
    <property type="entry name" value="ZN2_CY6_FUNGAL_1"/>
    <property type="match status" value="1"/>
</dbReference>
<dbReference type="GO" id="GO:0006351">
    <property type="term" value="P:DNA-templated transcription"/>
    <property type="evidence" value="ECO:0007669"/>
    <property type="project" value="InterPro"/>
</dbReference>
<evidence type="ECO:0000313" key="8">
    <source>
        <dbReference type="Proteomes" id="UP000452235"/>
    </source>
</evidence>
<keyword evidence="5" id="KW-0539">Nucleus</keyword>
<evidence type="ECO:0000256" key="6">
    <source>
        <dbReference type="SAM" id="MobiDB-lite"/>
    </source>
</evidence>
<dbReference type="PANTHER" id="PTHR47256">
    <property type="entry name" value="ZN(II)2CYS6 TRANSCRIPTION FACTOR (EUROFUNG)-RELATED"/>
    <property type="match status" value="1"/>
</dbReference>
<dbReference type="InterPro" id="IPR036864">
    <property type="entry name" value="Zn2-C6_fun-type_DNA-bd_sf"/>
</dbReference>
<sequence length="673" mass="77080">MSHDRPGVKRFMSDSHSSRSLAPAPGHPQRRSVSTDDVVPGRKHKTTACRACKLKKLKCRGDPPCEHCVANGIECIVDEMADMRRKFAMKRKIDRLEQAEDVLLRLLSALRENESTRIAQLLNLIQSNASFEELQMFLEQSFSRSEIESTPELREVQIQISRHSDDESDDSMQASGRRVMDVRRLTDVPVYRVPAKPWTTVTDSDDLVSHLVSLWITWTYPFFDWLDKDAFIRDMQSGNLRSRFCSPFLVNAILAEASYYSDYAEVFTVPGDMLSRGNHFYDEARRLLEVEEEGQGHASIPTIQGLLILFIRMVLMGKDRLGWVYLDLATRAADEYAAAHPPRVSNSESVRMEENVINRTLWGVFNIASTATVSLMKHMDINPPQRARVPITHEDPLDTWSPYPRSAQPVRGHHNCVFDRWSDFCCITIGISREFHKKDDPPAKVEMVSIVNDIYRQLQGWYANLPDCLHIEAAEVPHILSLHLFYHTTVLQIFGFLRSSGGDTLDAETAESTRRLCISTARRISSLLNIHRDKWGIDRMAPSTIQWVTIGLFTLLEELDDPHNRNAFVELCIIGRAFSRRFQFAKGTLRMVQMSAREMKVALPPETDALFTDFETQSWRGKDAQGFSSIYPHFSTVIRHGRERQEGDTMDLFLEKWDKLGLEDGKNEEKKAN</sequence>
<keyword evidence="8" id="KW-1185">Reference proteome</keyword>
<proteinExistence type="predicted"/>
<dbReference type="AlphaFoldDB" id="A0A5M3Z3A6"/>
<dbReference type="SUPFAM" id="SSF57701">
    <property type="entry name" value="Zn2/Cys6 DNA-binding domain"/>
    <property type="match status" value="1"/>
</dbReference>
<dbReference type="PANTHER" id="PTHR47256:SF4">
    <property type="entry name" value="ZN(II)2CYS6 TRANSCRIPTION FACTOR (EUROFUNG)"/>
    <property type="match status" value="1"/>
</dbReference>
<name>A0A5M3Z3A6_ASPTE</name>
<evidence type="ECO:0000313" key="7">
    <source>
        <dbReference type="EMBL" id="GFF21326.1"/>
    </source>
</evidence>
<dbReference type="EMBL" id="BLJY01000014">
    <property type="protein sequence ID" value="GFF21326.1"/>
    <property type="molecule type" value="Genomic_DNA"/>
</dbReference>
<evidence type="ECO:0000256" key="4">
    <source>
        <dbReference type="ARBA" id="ARBA00023163"/>
    </source>
</evidence>
<gene>
    <name evidence="7" type="ORF">ATEIFO6365_0014025800</name>
</gene>
<dbReference type="CDD" id="cd12148">
    <property type="entry name" value="fungal_TF_MHR"/>
    <property type="match status" value="1"/>
</dbReference>
<dbReference type="InterPro" id="IPR007219">
    <property type="entry name" value="XnlR_reg_dom"/>
</dbReference>
<keyword evidence="2" id="KW-0805">Transcription regulation</keyword>
<dbReference type="Pfam" id="PF04082">
    <property type="entry name" value="Fungal_trans"/>
    <property type="match status" value="1"/>
</dbReference>
<evidence type="ECO:0000256" key="1">
    <source>
        <dbReference type="ARBA" id="ARBA00022723"/>
    </source>
</evidence>
<accession>A0A5M3Z3A6</accession>
<dbReference type="Gene3D" id="4.10.240.10">
    <property type="entry name" value="Zn(2)-C6 fungal-type DNA-binding domain"/>
    <property type="match status" value="1"/>
</dbReference>
<dbReference type="CDD" id="cd00067">
    <property type="entry name" value="GAL4"/>
    <property type="match status" value="1"/>
</dbReference>
<dbReference type="GO" id="GO:0003677">
    <property type="term" value="F:DNA binding"/>
    <property type="evidence" value="ECO:0007669"/>
    <property type="project" value="UniProtKB-KW"/>
</dbReference>
<dbReference type="Proteomes" id="UP000452235">
    <property type="component" value="Unassembled WGS sequence"/>
</dbReference>
<reference evidence="7 8" key="1">
    <citation type="submission" date="2020-01" db="EMBL/GenBank/DDBJ databases">
        <title>Aspergillus terreus IFO 6365 whole genome shotgun sequence.</title>
        <authorList>
            <person name="Kanamasa S."/>
            <person name="Takahashi H."/>
        </authorList>
    </citation>
    <scope>NUCLEOTIDE SEQUENCE [LARGE SCALE GENOMIC DNA]</scope>
    <source>
        <strain evidence="7 8">IFO 6365</strain>
    </source>
</reference>
<dbReference type="VEuPathDB" id="FungiDB:ATEG_07277"/>
<feature type="compositionally biased region" description="Basic and acidic residues" evidence="6">
    <location>
        <begin position="1"/>
        <end position="17"/>
    </location>
</feature>
<keyword evidence="3" id="KW-0238">DNA-binding</keyword>
<evidence type="ECO:0000256" key="3">
    <source>
        <dbReference type="ARBA" id="ARBA00023125"/>
    </source>
</evidence>
<dbReference type="OrthoDB" id="2593732at2759"/>
<dbReference type="GO" id="GO:0009893">
    <property type="term" value="P:positive regulation of metabolic process"/>
    <property type="evidence" value="ECO:0007669"/>
    <property type="project" value="UniProtKB-ARBA"/>
</dbReference>
<dbReference type="GO" id="GO:0008270">
    <property type="term" value="F:zinc ion binding"/>
    <property type="evidence" value="ECO:0007669"/>
    <property type="project" value="InterPro"/>
</dbReference>
<keyword evidence="4" id="KW-0804">Transcription</keyword>
<dbReference type="GO" id="GO:0000981">
    <property type="term" value="F:DNA-binding transcription factor activity, RNA polymerase II-specific"/>
    <property type="evidence" value="ECO:0007669"/>
    <property type="project" value="InterPro"/>
</dbReference>
<dbReference type="InterPro" id="IPR001138">
    <property type="entry name" value="Zn2Cys6_DnaBD"/>
</dbReference>
<evidence type="ECO:0000256" key="5">
    <source>
        <dbReference type="ARBA" id="ARBA00023242"/>
    </source>
</evidence>